<reference evidence="2 3" key="1">
    <citation type="submission" date="2022-03" db="EMBL/GenBank/DDBJ databases">
        <title>Hymenobactersp. isolated from the air.</title>
        <authorList>
            <person name="Won M."/>
            <person name="Kwon S.-W."/>
        </authorList>
    </citation>
    <scope>NUCLEOTIDE SEQUENCE [LARGE SCALE GENOMIC DNA]</scope>
    <source>
        <strain evidence="2 3">KACC 21982</strain>
        <plasmid evidence="2 3">unnamed1</plasmid>
    </source>
</reference>
<gene>
    <name evidence="2" type="ORF">MTX78_23485</name>
</gene>
<dbReference type="EMBL" id="CP094670">
    <property type="protein sequence ID" value="UOG77312.1"/>
    <property type="molecule type" value="Genomic_DNA"/>
</dbReference>
<organism evidence="2 3">
    <name type="scientific">Hymenobacter tibetensis</name>
    <dbReference type="NCBI Taxonomy" id="497967"/>
    <lineage>
        <taxon>Bacteria</taxon>
        <taxon>Pseudomonadati</taxon>
        <taxon>Bacteroidota</taxon>
        <taxon>Cytophagia</taxon>
        <taxon>Cytophagales</taxon>
        <taxon>Hymenobacteraceae</taxon>
        <taxon>Hymenobacter</taxon>
    </lineage>
</organism>
<keyword evidence="2" id="KW-0614">Plasmid</keyword>
<geneLocation type="plasmid" evidence="2 3">
    <name>unnamed1</name>
</geneLocation>
<feature type="chain" id="PRO_5045306536" evidence="1">
    <location>
        <begin position="22"/>
        <end position="415"/>
    </location>
</feature>
<dbReference type="InterPro" id="IPR029475">
    <property type="entry name" value="DUF6807"/>
</dbReference>
<keyword evidence="1" id="KW-0732">Signal</keyword>
<dbReference type="RefSeq" id="WP_243803031.1">
    <property type="nucleotide sequence ID" value="NZ_CP094670.1"/>
</dbReference>
<feature type="signal peptide" evidence="1">
    <location>
        <begin position="1"/>
        <end position="21"/>
    </location>
</feature>
<accession>A0ABY4D530</accession>
<evidence type="ECO:0000256" key="1">
    <source>
        <dbReference type="SAM" id="SignalP"/>
    </source>
</evidence>
<dbReference type="Proteomes" id="UP000831113">
    <property type="component" value="Plasmid unnamed1"/>
</dbReference>
<evidence type="ECO:0000313" key="2">
    <source>
        <dbReference type="EMBL" id="UOG77312.1"/>
    </source>
</evidence>
<sequence>MNRFTCWLLLLATVVSTKSVAQTIATLEVVVPATPSRLETPVKASLDALTLLPDSVLTLVEVQGTKRTSVPFQIEHGPERIIHWILDPATSKTSKRAYELVKGKPSKASAPMRVQDAQGSFTITSKGTNLLRYNYKTVYPPTGIDTAYKRSGFIHPLWSPHGQELTRIQAPDHYHHYGIWNPWTHVLFEKDTVDFWNIRDRKGTVRFAKAVSTTEGPVYSEYQVLQEHVAFKKGGTEKVALNELQEVRVYQPQGKDYYIADVTINMNCASASPVLLLAYRYGGFGWRTTEKWNKDNSEVLTSEGKTRKEADGSTARWCIVQGQLDNDYAGVVMMSYPTNYNHPEPLRIWPETQNGRGDMFANFSPTKNRNWQLNPGQTYTLKYRLIVYNGHFTKEKADSGWQAFSAEPKVTVQRK</sequence>
<proteinExistence type="predicted"/>
<protein>
    <submittedName>
        <fullName evidence="2">PmoA family protein</fullName>
    </submittedName>
</protein>
<keyword evidence="3" id="KW-1185">Reference proteome</keyword>
<evidence type="ECO:0000313" key="3">
    <source>
        <dbReference type="Proteomes" id="UP000831113"/>
    </source>
</evidence>
<name>A0ABY4D530_9BACT</name>
<dbReference type="Pfam" id="PF14100">
    <property type="entry name" value="DUF6807"/>
    <property type="match status" value="1"/>
</dbReference>